<accession>A0A2U8VP77</accession>
<evidence type="ECO:0000313" key="2">
    <source>
        <dbReference type="EMBL" id="AWN35231.1"/>
    </source>
</evidence>
<keyword evidence="3" id="KW-1185">Reference proteome</keyword>
<dbReference type="GO" id="GO:0090313">
    <property type="term" value="P:regulation of protein targeting to membrane"/>
    <property type="evidence" value="ECO:0007669"/>
    <property type="project" value="TreeGrafter"/>
</dbReference>
<reference evidence="2 3" key="1">
    <citation type="submission" date="2018-05" db="EMBL/GenBank/DDBJ databases">
        <title>Complete Genome Sequence of Methylobacterium sp. 17Sr1-43.</title>
        <authorList>
            <person name="Srinivasan S."/>
        </authorList>
    </citation>
    <scope>NUCLEOTIDE SEQUENCE [LARGE SCALE GENOMIC DNA]</scope>
    <source>
        <strain evidence="2 3">17Sr1-43</strain>
    </source>
</reference>
<dbReference type="PANTHER" id="PTHR30441:SF4">
    <property type="entry name" value="PROTEIN ASMA"/>
    <property type="match status" value="1"/>
</dbReference>
<feature type="compositionally biased region" description="Basic and acidic residues" evidence="1">
    <location>
        <begin position="1142"/>
        <end position="1162"/>
    </location>
</feature>
<dbReference type="PANTHER" id="PTHR30441">
    <property type="entry name" value="DUF748 DOMAIN-CONTAINING PROTEIN"/>
    <property type="match status" value="1"/>
</dbReference>
<dbReference type="KEGG" id="meti:DK427_05350"/>
<evidence type="ECO:0000313" key="3">
    <source>
        <dbReference type="Proteomes" id="UP000246058"/>
    </source>
</evidence>
<dbReference type="OrthoDB" id="9816380at2"/>
<name>A0A2U8VP77_9HYPH</name>
<proteinExistence type="predicted"/>
<dbReference type="Proteomes" id="UP000246058">
    <property type="component" value="Chromosome"/>
</dbReference>
<protein>
    <submittedName>
        <fullName evidence="2">AsmA protein</fullName>
    </submittedName>
</protein>
<dbReference type="EMBL" id="CP029551">
    <property type="protein sequence ID" value="AWN35231.1"/>
    <property type="molecule type" value="Genomic_DNA"/>
</dbReference>
<dbReference type="AlphaFoldDB" id="A0A2U8VP77"/>
<feature type="region of interest" description="Disordered" evidence="1">
    <location>
        <begin position="1126"/>
        <end position="1183"/>
    </location>
</feature>
<dbReference type="RefSeq" id="WP_109950357.1">
    <property type="nucleotide sequence ID" value="NZ_CP029551.1"/>
</dbReference>
<dbReference type="GO" id="GO:0005886">
    <property type="term" value="C:plasma membrane"/>
    <property type="evidence" value="ECO:0007669"/>
    <property type="project" value="TreeGrafter"/>
</dbReference>
<evidence type="ECO:0000256" key="1">
    <source>
        <dbReference type="SAM" id="MobiDB-lite"/>
    </source>
</evidence>
<sequence>MRDLLTALAGAVILVLVAALAAPPLIDWTAHRALVDGAIGRSLGLPARSEGRLDVRLLPSPRLRLDRLRIGGGDDAPGLDARFVKAEIALTPLLGGEIRFTETRIGRAEVRLPVTGGEALLLPFGLGADASAPGTGLPARDLAIEDLQIQQFLLTTVVPATGRTDQLYAEDLRLQAPALAGPWRVEGTSAGVPFRLASGEVGSDGSLPVKLSGGGDTRPRFEADARLGLVPAPGRGNNRQAFAVQAEGTARLVVGPPTQAAGDYLPFTLAGRFKAQGAQVRFETVSAEIDPAGRSLRLSGSGRLDLRPWRAGLSLEARRLDLDAFLLSGAGQALIARGLPRRPLGLPVLLDLDLAVESLALGLEEWSDLAFAGTLDRTGGLVLRSLRATAPGAAALTASGTLEVAPAPHFNGPVTLSAPRSEGLGRYLGKLGLEGPAVAVLDGRPVAMSATVSAAAGTLSLSNLDLTLGTARLTGLARYTAPEGAARGRFEAQIAARGLDIAALPPLGGTVAALSAHDLGLTLEARDVRYGQTGSGAGTIAARIASDGPSLVVDTLEIRDLAGANATLAGRIGPDGAGKVSGRLAAPVAAPLLALLDRIWTGESRLIPAFLRAGALDLAVALEREAGSSDALRASARGSVAGSNLDLALTSRAGRIDRAEIGLVTPRAASWFARPDIAGLQQPASLRLLATRQHESGYARASGEEARLTLSLDGTVAGVRLATIRPLRLDPEGRPDEGEVRASGPDLGPFLVLAGAAALAPGPWPADLTLALGSDASVLRARLDGQLAGQSLAADLRRGDDGPVTGSATLARLSLPQLAAALPEPNRAGPAPPFDLDLRVAALDLGRGLGLDGAGLRLGYADGGLGLRDLTGRLAGGRLTGTATLARRAGALSVSGEGTLEDVSLPVLTGGPLSGRLSAKLRFGTSGADAGALAANLAGSGTLTLADLSVPSADPDALGRALARALEADDPLREGRLAQIVGEELNRAAAQARGAVSAPATIIGGVLRAGPLDLDLGPARWSGSLAYDLRGGRLDARGTLAGGALPRSWSAGTPAIGLGLTGPLGAPERALDTGALATGLAAVVLQRELERIELLEADQVERQRRRARIELDQARAAALKAAEAEEAARQARAKAQQAATEEAARQEAARQAREREAEEAARRSQANPPKEAGPEAAPAQVQP</sequence>
<organism evidence="2 3">
    <name type="scientific">Methylobacterium radiodurans</name>
    <dbReference type="NCBI Taxonomy" id="2202828"/>
    <lineage>
        <taxon>Bacteria</taxon>
        <taxon>Pseudomonadati</taxon>
        <taxon>Pseudomonadota</taxon>
        <taxon>Alphaproteobacteria</taxon>
        <taxon>Hyphomicrobiales</taxon>
        <taxon>Methylobacteriaceae</taxon>
        <taxon>Methylobacterium</taxon>
    </lineage>
</organism>
<dbReference type="InterPro" id="IPR052894">
    <property type="entry name" value="AsmA-related"/>
</dbReference>
<gene>
    <name evidence="2" type="ORF">DK427_05350</name>
</gene>
<feature type="compositionally biased region" description="Low complexity" evidence="1">
    <location>
        <begin position="1163"/>
        <end position="1183"/>
    </location>
</feature>